<dbReference type="Proteomes" id="UP000266292">
    <property type="component" value="Chromosome"/>
</dbReference>
<dbReference type="STRING" id="709015.GCA_000472485_04277"/>
<dbReference type="OrthoDB" id="111691at2"/>
<accession>A0A1X9YME0</accession>
<evidence type="ECO:0000256" key="1">
    <source>
        <dbReference type="SAM" id="Phobius"/>
    </source>
</evidence>
<organism evidence="2 3">
    <name type="scientific">Pontibacter actiniarum</name>
    <dbReference type="NCBI Taxonomy" id="323450"/>
    <lineage>
        <taxon>Bacteria</taxon>
        <taxon>Pseudomonadati</taxon>
        <taxon>Bacteroidota</taxon>
        <taxon>Cytophagia</taxon>
        <taxon>Cytophagales</taxon>
        <taxon>Hymenobacteraceae</taxon>
        <taxon>Pontibacter</taxon>
    </lineage>
</organism>
<reference evidence="3" key="1">
    <citation type="submission" date="2017-05" db="EMBL/GenBank/DDBJ databases">
        <authorList>
            <person name="Ray J."/>
            <person name="Price M."/>
            <person name="Deutschbauer A."/>
        </authorList>
    </citation>
    <scope>NUCLEOTIDE SEQUENCE [LARGE SCALE GENOMIC DNA]</scope>
    <source>
        <strain evidence="3">DSM 19842</strain>
    </source>
</reference>
<evidence type="ECO:0000313" key="2">
    <source>
        <dbReference type="EMBL" id="ARS34038.1"/>
    </source>
</evidence>
<keyword evidence="1" id="KW-0472">Membrane</keyword>
<feature type="transmembrane region" description="Helical" evidence="1">
    <location>
        <begin position="360"/>
        <end position="382"/>
    </location>
</feature>
<evidence type="ECO:0000313" key="3">
    <source>
        <dbReference type="Proteomes" id="UP000266292"/>
    </source>
</evidence>
<keyword evidence="1" id="KW-0812">Transmembrane</keyword>
<feature type="transmembrane region" description="Helical" evidence="1">
    <location>
        <begin position="216"/>
        <end position="245"/>
    </location>
</feature>
<keyword evidence="1" id="KW-1133">Transmembrane helix</keyword>
<dbReference type="PANTHER" id="PTHR34219">
    <property type="entry name" value="IRON-REGULATED INNER MEMBRANE PROTEIN-RELATED"/>
    <property type="match status" value="1"/>
</dbReference>
<protein>
    <recommendedName>
        <fullName evidence="4">PepSY domain-containing protein</fullName>
    </recommendedName>
</protein>
<gene>
    <name evidence="2" type="ORF">CA264_00495</name>
</gene>
<feature type="transmembrane region" description="Helical" evidence="1">
    <location>
        <begin position="46"/>
        <end position="70"/>
    </location>
</feature>
<name>A0A1X9YME0_9BACT</name>
<proteinExistence type="predicted"/>
<sequence>MPITCHRPTGTVATTTLPAPAVPGSRWGRPITGNILKKRIKRTFSIHHWCGLIAGMFILAISVSGSILVFDDSIDEAVYTREARLEAPTQVLHIDKSFQWVRAQNPGWDVRIPSLPTSPDQALLYELRQGQFRKWVFVHPETGQEVATVPQAHNRLTYVLLNLHYNLLSGTPGKIAVLLVGVALLLLTVTGFILYRKSIVKVLTFRQKVSFKSRRSLYSGLHRVIGVWALAFNLLICVTGLSLAITVVNSALKGGNKEIAVPQVTASVDAAVAEARAAYPDFVITYVRFPTSADGKLQLLGHLHSDPSYYGKLYSKVQVNYQTGELEDAYFLRDQPWLDRFLTVLHPIHFGDYAGLAVKILYSFFGLMPGLLSVSGFVIWYYRQQPKPERRRPKLTRAA</sequence>
<dbReference type="AlphaFoldDB" id="A0A1X9YME0"/>
<keyword evidence="3" id="KW-1185">Reference proteome</keyword>
<dbReference type="Pfam" id="PF03929">
    <property type="entry name" value="PepSY_TM"/>
    <property type="match status" value="1"/>
</dbReference>
<dbReference type="InterPro" id="IPR005625">
    <property type="entry name" value="PepSY-ass_TM"/>
</dbReference>
<feature type="transmembrane region" description="Helical" evidence="1">
    <location>
        <begin position="175"/>
        <end position="195"/>
    </location>
</feature>
<dbReference type="EMBL" id="CP021235">
    <property type="protein sequence ID" value="ARS34038.1"/>
    <property type="molecule type" value="Genomic_DNA"/>
</dbReference>
<dbReference type="KEGG" id="pact:CA264_00495"/>
<evidence type="ECO:0008006" key="4">
    <source>
        <dbReference type="Google" id="ProtNLM"/>
    </source>
</evidence>